<evidence type="ECO:0000313" key="1">
    <source>
        <dbReference type="EMBL" id="MBA4615980.1"/>
    </source>
</evidence>
<accession>A0A7C9CDT1</accession>
<name>A0A7C9CDT1_OPUST</name>
<proteinExistence type="predicted"/>
<reference evidence="1" key="2">
    <citation type="submission" date="2020-07" db="EMBL/GenBank/DDBJ databases">
        <authorList>
            <person name="Vera ALvarez R."/>
            <person name="Arias-Moreno D.M."/>
            <person name="Jimenez-Jacinto V."/>
            <person name="Jimenez-Bremont J.F."/>
            <person name="Swaminathan K."/>
            <person name="Moose S.P."/>
            <person name="Guerrero-Gonzalez M.L."/>
            <person name="Marino-Ramirez L."/>
            <person name="Landsman D."/>
            <person name="Rodriguez-Kessler M."/>
            <person name="Delgado-Sanchez P."/>
        </authorList>
    </citation>
    <scope>NUCLEOTIDE SEQUENCE</scope>
    <source>
        <tissue evidence="1">Cladode</tissue>
    </source>
</reference>
<sequence length="101" mass="12291">MTPNPSSRRSTRVRRRIPATWCSPPLGLTSLRRSTCDPASFWWLRRVRGFLQGRSRRIFRRSRRDGTLCWRRRWRTWGSLEEGKSTGRDWRLWRGLMRGRM</sequence>
<reference evidence="1" key="1">
    <citation type="journal article" date="2013" name="J. Plant Res.">
        <title>Effect of fungi and light on seed germination of three Opuntia species from semiarid lands of central Mexico.</title>
        <authorList>
            <person name="Delgado-Sanchez P."/>
            <person name="Jimenez-Bremont J.F."/>
            <person name="Guerrero-Gonzalez Mde L."/>
            <person name="Flores J."/>
        </authorList>
    </citation>
    <scope>NUCLEOTIDE SEQUENCE</scope>
    <source>
        <tissue evidence="1">Cladode</tissue>
    </source>
</reference>
<dbReference type="EMBL" id="GISG01009638">
    <property type="protein sequence ID" value="MBA4615980.1"/>
    <property type="molecule type" value="Transcribed_RNA"/>
</dbReference>
<organism evidence="1">
    <name type="scientific">Opuntia streptacantha</name>
    <name type="common">Prickly pear cactus</name>
    <name type="synonym">Opuntia cardona</name>
    <dbReference type="NCBI Taxonomy" id="393608"/>
    <lineage>
        <taxon>Eukaryota</taxon>
        <taxon>Viridiplantae</taxon>
        <taxon>Streptophyta</taxon>
        <taxon>Embryophyta</taxon>
        <taxon>Tracheophyta</taxon>
        <taxon>Spermatophyta</taxon>
        <taxon>Magnoliopsida</taxon>
        <taxon>eudicotyledons</taxon>
        <taxon>Gunneridae</taxon>
        <taxon>Pentapetalae</taxon>
        <taxon>Caryophyllales</taxon>
        <taxon>Cactineae</taxon>
        <taxon>Cactaceae</taxon>
        <taxon>Opuntioideae</taxon>
        <taxon>Opuntia</taxon>
    </lineage>
</organism>
<protein>
    <submittedName>
        <fullName evidence="1">Uncharacterized protein</fullName>
    </submittedName>
</protein>
<dbReference type="AlphaFoldDB" id="A0A7C9CDT1"/>